<evidence type="ECO:0000256" key="3">
    <source>
        <dbReference type="ARBA" id="ARBA00022692"/>
    </source>
</evidence>
<proteinExistence type="inferred from homology"/>
<dbReference type="Proteomes" id="UP000325516">
    <property type="component" value="Chromosome"/>
</dbReference>
<sequence>MTWANRLKMTAGILIVLLLVAAFTVVFNQRQQRVLSTSATIVAESYPVGTDYGGIVTRQYVEVGDEVAVGDPLFDVRSLHLQRDIASGQVADPALAAGVSADGTSTIAATVDGTVREIAVPQGGFAQAGGMLATVDENASLFVEAEFQLSARDYARIDEGNDVELLLPNQAVLPGAVVGIEVTTVDGQALSTVRIESAELSNKRATGMFQAGTPVQATLQLRQDGPLAGVGDAVRDLLRKVGL</sequence>
<evidence type="ECO:0000313" key="7">
    <source>
        <dbReference type="Proteomes" id="UP000325516"/>
    </source>
</evidence>
<evidence type="ECO:0000256" key="2">
    <source>
        <dbReference type="ARBA" id="ARBA00009477"/>
    </source>
</evidence>
<dbReference type="PANTHER" id="PTHR30386:SF26">
    <property type="entry name" value="TRANSPORT PROTEIN COMB"/>
    <property type="match status" value="1"/>
</dbReference>
<dbReference type="KEGG" id="mlz:F6J85_10365"/>
<comment type="subcellular location">
    <subcellularLocation>
        <location evidence="1">Membrane</location>
        <topology evidence="1">Single-pass membrane protein</topology>
    </subcellularLocation>
</comment>
<dbReference type="SUPFAM" id="SSF51230">
    <property type="entry name" value="Single hybrid motif"/>
    <property type="match status" value="1"/>
</dbReference>
<dbReference type="Gene3D" id="2.40.50.100">
    <property type="match status" value="1"/>
</dbReference>
<comment type="similarity">
    <text evidence="2">Belongs to the membrane fusion protein (MFP) (TC 8.A.1) family.</text>
</comment>
<accession>A0A5J6L514</accession>
<keyword evidence="5" id="KW-0472">Membrane</keyword>
<dbReference type="InterPro" id="IPR050739">
    <property type="entry name" value="MFP"/>
</dbReference>
<dbReference type="GO" id="GO:0016020">
    <property type="term" value="C:membrane"/>
    <property type="evidence" value="ECO:0007669"/>
    <property type="project" value="UniProtKB-SubCell"/>
</dbReference>
<protein>
    <submittedName>
        <fullName evidence="6">Efflux RND transporter periplasmic adaptor subunit</fullName>
    </submittedName>
</protein>
<evidence type="ECO:0000256" key="4">
    <source>
        <dbReference type="ARBA" id="ARBA00022989"/>
    </source>
</evidence>
<keyword evidence="4" id="KW-1133">Transmembrane helix</keyword>
<organism evidence="6 7">
    <name type="scientific">Microbacterium lushaniae</name>
    <dbReference type="NCBI Taxonomy" id="2614639"/>
    <lineage>
        <taxon>Bacteria</taxon>
        <taxon>Bacillati</taxon>
        <taxon>Actinomycetota</taxon>
        <taxon>Actinomycetes</taxon>
        <taxon>Micrococcales</taxon>
        <taxon>Microbacteriaceae</taxon>
        <taxon>Microbacterium</taxon>
    </lineage>
</organism>
<keyword evidence="7" id="KW-1185">Reference proteome</keyword>
<dbReference type="InterPro" id="IPR011053">
    <property type="entry name" value="Single_hybrid_motif"/>
</dbReference>
<dbReference type="AlphaFoldDB" id="A0A5J6L514"/>
<evidence type="ECO:0000313" key="6">
    <source>
        <dbReference type="EMBL" id="QEW03466.1"/>
    </source>
</evidence>
<gene>
    <name evidence="6" type="ORF">F6J85_10365</name>
</gene>
<reference evidence="7" key="1">
    <citation type="submission" date="2019-09" db="EMBL/GenBank/DDBJ databases">
        <title>Mumia zhuanghuii sp. nov. isolated from the intestinal contents of plateau pika (Ochotona curzoniae) in the Qinghai-Tibet plateau of China.</title>
        <authorList>
            <person name="Tian Z."/>
        </authorList>
    </citation>
    <scope>NUCLEOTIDE SEQUENCE [LARGE SCALE GENOMIC DNA]</scope>
    <source>
        <strain evidence="7">L-031</strain>
    </source>
</reference>
<evidence type="ECO:0000256" key="1">
    <source>
        <dbReference type="ARBA" id="ARBA00004167"/>
    </source>
</evidence>
<name>A0A5J6L514_9MICO</name>
<evidence type="ECO:0000256" key="5">
    <source>
        <dbReference type="ARBA" id="ARBA00023136"/>
    </source>
</evidence>
<dbReference type="RefSeq" id="WP_150924912.1">
    <property type="nucleotide sequence ID" value="NZ_CP044232.1"/>
</dbReference>
<dbReference type="PANTHER" id="PTHR30386">
    <property type="entry name" value="MEMBRANE FUSION SUBUNIT OF EMRAB-TOLC MULTIDRUG EFFLUX PUMP"/>
    <property type="match status" value="1"/>
</dbReference>
<dbReference type="EMBL" id="CP044232">
    <property type="protein sequence ID" value="QEW03466.1"/>
    <property type="molecule type" value="Genomic_DNA"/>
</dbReference>
<keyword evidence="3" id="KW-0812">Transmembrane</keyword>